<dbReference type="InterPro" id="IPR011009">
    <property type="entry name" value="Kinase-like_dom_sf"/>
</dbReference>
<evidence type="ECO:0000256" key="2">
    <source>
        <dbReference type="ARBA" id="ARBA00004713"/>
    </source>
</evidence>
<dbReference type="HOGENOM" id="CLU_094226_0_0_6"/>
<dbReference type="Gene3D" id="1.10.510.10">
    <property type="entry name" value="Transferase(Phosphotransferase) domain 1"/>
    <property type="match status" value="1"/>
</dbReference>
<comment type="caution">
    <text evidence="16">The sequence shown here is derived from an EMBL/GenBank/DDBJ whole genome shotgun (WGS) entry which is preliminary data.</text>
</comment>
<evidence type="ECO:0000313" key="16">
    <source>
        <dbReference type="EMBL" id="EON90636.1"/>
    </source>
</evidence>
<dbReference type="Pfam" id="PF06293">
    <property type="entry name" value="Kdo"/>
    <property type="match status" value="1"/>
</dbReference>
<evidence type="ECO:0000256" key="6">
    <source>
        <dbReference type="ARBA" id="ARBA00022519"/>
    </source>
</evidence>
<feature type="active site" evidence="15">
    <location>
        <position position="156"/>
    </location>
</feature>
<keyword evidence="8 15" id="KW-0547">Nucleotide-binding</keyword>
<comment type="catalytic activity">
    <reaction evidence="14 15">
        <text>an alpha-Kdo-(2-&gt;6)-lipid IVA + ATP = a 4-O-phospho-alpha-Kdo-(2-&gt;6)-lipid IVA + ADP + H(+)</text>
        <dbReference type="Rhea" id="RHEA:74271"/>
        <dbReference type="ChEBI" id="CHEBI:15378"/>
        <dbReference type="ChEBI" id="CHEBI:30616"/>
        <dbReference type="ChEBI" id="CHEBI:176428"/>
        <dbReference type="ChEBI" id="CHEBI:193140"/>
        <dbReference type="ChEBI" id="CHEBI:456216"/>
        <dbReference type="EC" id="2.7.1.166"/>
    </reaction>
</comment>
<dbReference type="NCBIfam" id="NF002475">
    <property type="entry name" value="PRK01723.1"/>
    <property type="match status" value="1"/>
</dbReference>
<keyword evidence="5 15" id="KW-1003">Cell membrane</keyword>
<gene>
    <name evidence="15" type="primary">kdkA</name>
    <name evidence="16" type="ORF">MARLIPOL_17853</name>
</gene>
<reference evidence="16 17" key="1">
    <citation type="journal article" date="2013" name="Genome Announc.">
        <title>Draft Genome Sequence of the Moderately Halophilic Bacterium Marinobacter lipolyticus Strain SM19.</title>
        <authorList>
            <person name="Papke R.T."/>
            <person name="de la Haba R.R."/>
            <person name="Infante-Dominguez C."/>
            <person name="Perez D."/>
            <person name="Sanchez-Porro C."/>
            <person name="Lapierre P."/>
            <person name="Ventosa A."/>
        </authorList>
    </citation>
    <scope>NUCLEOTIDE SEQUENCE [LARGE SCALE GENOMIC DNA]</scope>
    <source>
        <strain evidence="16 17">SM19</strain>
    </source>
</reference>
<evidence type="ECO:0000256" key="4">
    <source>
        <dbReference type="ARBA" id="ARBA00011988"/>
    </source>
</evidence>
<evidence type="ECO:0000313" key="17">
    <source>
        <dbReference type="Proteomes" id="UP000016540"/>
    </source>
</evidence>
<dbReference type="GO" id="GO:0005524">
    <property type="term" value="F:ATP binding"/>
    <property type="evidence" value="ECO:0007669"/>
    <property type="project" value="UniProtKB-UniRule"/>
</dbReference>
<proteinExistence type="inferred from homology"/>
<evidence type="ECO:0000256" key="11">
    <source>
        <dbReference type="ARBA" id="ARBA00022985"/>
    </source>
</evidence>
<evidence type="ECO:0000256" key="9">
    <source>
        <dbReference type="ARBA" id="ARBA00022777"/>
    </source>
</evidence>
<keyword evidence="10 15" id="KW-0067">ATP-binding</keyword>
<protein>
    <recommendedName>
        <fullName evidence="13 15">3-deoxy-D-manno-octulosonic acid kinase</fullName>
        <shortName evidence="15">Kdo kinase</shortName>
        <ecNumber evidence="4 15">2.7.1.166</ecNumber>
    </recommendedName>
</protein>
<dbReference type="AlphaFoldDB" id="R8AWC7"/>
<keyword evidence="12 15" id="KW-0472">Membrane</keyword>
<dbReference type="eggNOG" id="COG3642">
    <property type="taxonomic scope" value="Bacteria"/>
</dbReference>
<comment type="similarity">
    <text evidence="3 15">Belongs to the protein kinase superfamily. KdkA/RfaP family.</text>
</comment>
<dbReference type="UniPathway" id="UPA00958"/>
<name>R8AWC7_9GAMM</name>
<evidence type="ECO:0000256" key="3">
    <source>
        <dbReference type="ARBA" id="ARBA00010327"/>
    </source>
</evidence>
<keyword evidence="7 15" id="KW-0808">Transferase</keyword>
<evidence type="ECO:0000256" key="8">
    <source>
        <dbReference type="ARBA" id="ARBA00022741"/>
    </source>
</evidence>
<keyword evidence="17" id="KW-1185">Reference proteome</keyword>
<dbReference type="OrthoDB" id="6854449at2"/>
<keyword evidence="11 15" id="KW-0448">Lipopolysaccharide biosynthesis</keyword>
<comment type="pathway">
    <text evidence="2 15">Bacterial outer membrane biogenesis; LPS core biosynthesis.</text>
</comment>
<comment type="subcellular location">
    <subcellularLocation>
        <location evidence="1 15">Cell inner membrane</location>
        <topology evidence="1 15">Peripheral membrane protein</topology>
        <orientation evidence="1 15">Cytoplasmic side</orientation>
    </subcellularLocation>
</comment>
<dbReference type="InterPro" id="IPR022826">
    <property type="entry name" value="KDO_kinase"/>
</dbReference>
<dbReference type="PATRIC" id="fig|1318628.3.peg.3567"/>
<dbReference type="GO" id="GO:0009244">
    <property type="term" value="P:lipopolysaccharide core region biosynthetic process"/>
    <property type="evidence" value="ECO:0007669"/>
    <property type="project" value="UniProtKB-UniRule"/>
</dbReference>
<evidence type="ECO:0000256" key="13">
    <source>
        <dbReference type="ARBA" id="ARBA00029511"/>
    </source>
</evidence>
<evidence type="ECO:0000256" key="5">
    <source>
        <dbReference type="ARBA" id="ARBA00022475"/>
    </source>
</evidence>
<keyword evidence="6 15" id="KW-0997">Cell inner membrane</keyword>
<dbReference type="SUPFAM" id="SSF56112">
    <property type="entry name" value="Protein kinase-like (PK-like)"/>
    <property type="match status" value="1"/>
</dbReference>
<dbReference type="HAMAP" id="MF_00521">
    <property type="entry name" value="KDO_kinase"/>
    <property type="match status" value="1"/>
</dbReference>
<comment type="function">
    <text evidence="15">Catalyzes the ATP-dependent phosphorylation of the 3-deoxy-D-manno-octulosonic acid (Kdo) residue in Kdo-lipid IV(A) at the 4-OH position.</text>
</comment>
<evidence type="ECO:0000256" key="12">
    <source>
        <dbReference type="ARBA" id="ARBA00023136"/>
    </source>
</evidence>
<dbReference type="GO" id="GO:0016301">
    <property type="term" value="F:kinase activity"/>
    <property type="evidence" value="ECO:0007669"/>
    <property type="project" value="UniProtKB-KW"/>
</dbReference>
<evidence type="ECO:0000256" key="14">
    <source>
        <dbReference type="ARBA" id="ARBA00034417"/>
    </source>
</evidence>
<evidence type="ECO:0000256" key="10">
    <source>
        <dbReference type="ARBA" id="ARBA00022840"/>
    </source>
</evidence>
<sequence>MVSMLCAIGYEDVDERWFSPAYWGDKAVPVSAGGRGSAWFIRSARGQLVLRYYRRGGLVARLSERRYLFTGYERTRSFLEFRLLNELTNKGLPVPQPVAALVVRQSKVSYEAAIIIERIEGAQPLPEHSAMNDEALWRRVGQTIAWFHREGLDHVDLNCDNILVSGDRVFLIDFDRCRLRRETLGSANWKESNLKRLRRSVDKRFGQLEPCRIDFLWQVLLAGYQGVTACGNTSSKCDMKS</sequence>
<organism evidence="16 17">
    <name type="scientific">Marinobacter lipolyticus SM19</name>
    <dbReference type="NCBI Taxonomy" id="1318628"/>
    <lineage>
        <taxon>Bacteria</taxon>
        <taxon>Pseudomonadati</taxon>
        <taxon>Pseudomonadota</taxon>
        <taxon>Gammaproteobacteria</taxon>
        <taxon>Pseudomonadales</taxon>
        <taxon>Marinobacteraceae</taxon>
        <taxon>Marinobacter</taxon>
    </lineage>
</organism>
<dbReference type="GO" id="GO:0005886">
    <property type="term" value="C:plasma membrane"/>
    <property type="evidence" value="ECO:0007669"/>
    <property type="project" value="UniProtKB-SubCell"/>
</dbReference>
<evidence type="ECO:0000256" key="1">
    <source>
        <dbReference type="ARBA" id="ARBA00004515"/>
    </source>
</evidence>
<dbReference type="EMBL" id="ASAD01000026">
    <property type="protein sequence ID" value="EON90636.1"/>
    <property type="molecule type" value="Genomic_DNA"/>
</dbReference>
<evidence type="ECO:0000256" key="15">
    <source>
        <dbReference type="HAMAP-Rule" id="MF_00521"/>
    </source>
</evidence>
<dbReference type="Proteomes" id="UP000016540">
    <property type="component" value="Unassembled WGS sequence"/>
</dbReference>
<evidence type="ECO:0000256" key="7">
    <source>
        <dbReference type="ARBA" id="ARBA00022679"/>
    </source>
</evidence>
<dbReference type="GO" id="GO:0016773">
    <property type="term" value="F:phosphotransferase activity, alcohol group as acceptor"/>
    <property type="evidence" value="ECO:0007669"/>
    <property type="project" value="UniProtKB-UniRule"/>
</dbReference>
<dbReference type="STRING" id="1318628.MARLIPOL_17853"/>
<dbReference type="EC" id="2.7.1.166" evidence="4 15"/>
<keyword evidence="9 15" id="KW-0418">Kinase</keyword>
<accession>R8AWC7</accession>